<dbReference type="Gene3D" id="3.40.630.30">
    <property type="match status" value="1"/>
</dbReference>
<dbReference type="EMBL" id="RKLQ01000002">
    <property type="protein sequence ID" value="MBX0304677.1"/>
    <property type="molecule type" value="Genomic_DNA"/>
</dbReference>
<keyword evidence="6" id="KW-1185">Reference proteome</keyword>
<dbReference type="Pfam" id="PF00583">
    <property type="entry name" value="Acetyltransf_1"/>
    <property type="match status" value="1"/>
</dbReference>
<evidence type="ECO:0000256" key="2">
    <source>
        <dbReference type="ARBA" id="ARBA00023315"/>
    </source>
</evidence>
<accession>A0A8J8C8U1</accession>
<evidence type="ECO:0000256" key="1">
    <source>
        <dbReference type="ARBA" id="ARBA00022679"/>
    </source>
</evidence>
<name>A0A8J8C8U1_9EURY</name>
<dbReference type="SUPFAM" id="SSF55729">
    <property type="entry name" value="Acyl-CoA N-acyltransferases (Nat)"/>
    <property type="match status" value="1"/>
</dbReference>
<proteinExistence type="predicted"/>
<dbReference type="RefSeq" id="WP_220588884.1">
    <property type="nucleotide sequence ID" value="NZ_RKLQ01000002.1"/>
</dbReference>
<comment type="caution">
    <text evidence="5">The sequence shown here is derived from an EMBL/GenBank/DDBJ whole genome shotgun (WGS) entry which is preliminary data.</text>
</comment>
<dbReference type="InterPro" id="IPR000182">
    <property type="entry name" value="GNAT_dom"/>
</dbReference>
<feature type="domain" description="N-acetyltransferase" evidence="4">
    <location>
        <begin position="24"/>
        <end position="169"/>
    </location>
</feature>
<dbReference type="InterPro" id="IPR050832">
    <property type="entry name" value="Bact_Acetyltransf"/>
</dbReference>
<dbReference type="GO" id="GO:0016747">
    <property type="term" value="F:acyltransferase activity, transferring groups other than amino-acyl groups"/>
    <property type="evidence" value="ECO:0007669"/>
    <property type="project" value="InterPro"/>
</dbReference>
<feature type="region of interest" description="Disordered" evidence="3">
    <location>
        <begin position="1"/>
        <end position="25"/>
    </location>
</feature>
<evidence type="ECO:0000256" key="3">
    <source>
        <dbReference type="SAM" id="MobiDB-lite"/>
    </source>
</evidence>
<gene>
    <name evidence="5" type="ORF">EGD98_13455</name>
</gene>
<organism evidence="5 6">
    <name type="scientific">Haloarcula salinisoli</name>
    <dbReference type="NCBI Taxonomy" id="2487746"/>
    <lineage>
        <taxon>Archaea</taxon>
        <taxon>Methanobacteriati</taxon>
        <taxon>Methanobacteriota</taxon>
        <taxon>Stenosarchaea group</taxon>
        <taxon>Halobacteria</taxon>
        <taxon>Halobacteriales</taxon>
        <taxon>Haloarculaceae</taxon>
        <taxon>Haloarcula</taxon>
    </lineage>
</organism>
<dbReference type="AlphaFoldDB" id="A0A8J8C8U1"/>
<dbReference type="PANTHER" id="PTHR43877">
    <property type="entry name" value="AMINOALKYLPHOSPHONATE N-ACETYLTRANSFERASE-RELATED-RELATED"/>
    <property type="match status" value="1"/>
</dbReference>
<keyword evidence="1" id="KW-0808">Transferase</keyword>
<reference evidence="5" key="1">
    <citation type="submission" date="2021-06" db="EMBL/GenBank/DDBJ databases">
        <title>Halomicroarcula sp. F24A a new haloarchaeum isolated from saline soil.</title>
        <authorList>
            <person name="Duran-Viseras A."/>
            <person name="Sanchez-Porro C."/>
            <person name="Ventosa A."/>
        </authorList>
    </citation>
    <scope>NUCLEOTIDE SEQUENCE</scope>
    <source>
        <strain evidence="5">F24A</strain>
    </source>
</reference>
<sequence length="169" mass="19121">MASSAEDSRQFPRPPHEFTDGESRTVRMAAYDGEAEPLVSMYTDFDADSRSQGVPPRKEPAIREWVTDLLDEGLNVVVWHDDRLVGHAVLMPVEDESAELAIFVHPDYQSAGIGTELIKVLLGHGQEEGLEHVWLAVSQRNHVAMRVYRSVGFETRLREHVEIEMELDL</sequence>
<evidence type="ECO:0000313" key="6">
    <source>
        <dbReference type="Proteomes" id="UP000783863"/>
    </source>
</evidence>
<dbReference type="PROSITE" id="PS51186">
    <property type="entry name" value="GNAT"/>
    <property type="match status" value="1"/>
</dbReference>
<dbReference type="Proteomes" id="UP000783863">
    <property type="component" value="Unassembled WGS sequence"/>
</dbReference>
<evidence type="ECO:0000259" key="4">
    <source>
        <dbReference type="PROSITE" id="PS51186"/>
    </source>
</evidence>
<dbReference type="InterPro" id="IPR016181">
    <property type="entry name" value="Acyl_CoA_acyltransferase"/>
</dbReference>
<keyword evidence="2" id="KW-0012">Acyltransferase</keyword>
<protein>
    <submittedName>
        <fullName evidence="5">GNAT family N-acetyltransferase</fullName>
    </submittedName>
</protein>
<dbReference type="CDD" id="cd04301">
    <property type="entry name" value="NAT_SF"/>
    <property type="match status" value="1"/>
</dbReference>
<evidence type="ECO:0000313" key="5">
    <source>
        <dbReference type="EMBL" id="MBX0304677.1"/>
    </source>
</evidence>